<feature type="coiled-coil region" evidence="1">
    <location>
        <begin position="615"/>
        <end position="677"/>
    </location>
</feature>
<feature type="region of interest" description="Disordered" evidence="2">
    <location>
        <begin position="535"/>
        <end position="554"/>
    </location>
</feature>
<proteinExistence type="predicted"/>
<feature type="region of interest" description="Disordered" evidence="2">
    <location>
        <begin position="900"/>
        <end position="1002"/>
    </location>
</feature>
<reference evidence="3" key="1">
    <citation type="journal article" date="2020" name="Stud. Mycol.">
        <title>101 Dothideomycetes genomes: a test case for predicting lifestyles and emergence of pathogens.</title>
        <authorList>
            <person name="Haridas S."/>
            <person name="Albert R."/>
            <person name="Binder M."/>
            <person name="Bloem J."/>
            <person name="Labutti K."/>
            <person name="Salamov A."/>
            <person name="Andreopoulos B."/>
            <person name="Baker S."/>
            <person name="Barry K."/>
            <person name="Bills G."/>
            <person name="Bluhm B."/>
            <person name="Cannon C."/>
            <person name="Castanera R."/>
            <person name="Culley D."/>
            <person name="Daum C."/>
            <person name="Ezra D."/>
            <person name="Gonzalez J."/>
            <person name="Henrissat B."/>
            <person name="Kuo A."/>
            <person name="Liang C."/>
            <person name="Lipzen A."/>
            <person name="Lutzoni F."/>
            <person name="Magnuson J."/>
            <person name="Mondo S."/>
            <person name="Nolan M."/>
            <person name="Ohm R."/>
            <person name="Pangilinan J."/>
            <person name="Park H.-J."/>
            <person name="Ramirez L."/>
            <person name="Alfaro M."/>
            <person name="Sun H."/>
            <person name="Tritt A."/>
            <person name="Yoshinaga Y."/>
            <person name="Zwiers L.-H."/>
            <person name="Turgeon B."/>
            <person name="Goodwin S."/>
            <person name="Spatafora J."/>
            <person name="Crous P."/>
            <person name="Grigoriev I."/>
        </authorList>
    </citation>
    <scope>NUCLEOTIDE SEQUENCE</scope>
    <source>
        <strain evidence="3">CBS 116435</strain>
    </source>
</reference>
<dbReference type="OrthoDB" id="5332870at2759"/>
<keyword evidence="4" id="KW-1185">Reference proteome</keyword>
<feature type="compositionally biased region" description="Polar residues" evidence="2">
    <location>
        <begin position="900"/>
        <end position="910"/>
    </location>
</feature>
<sequence length="1073" mass="120510">MDLGYKILTDEIIRIVASPYPIQLKTLRIILLSKCDSVDVIRWTASNSCKFTTLASRVLEALPRWPYVLDIVTKLCADVKIRNAFLEIRPCFLADIVKRAVEAEKLQPTYLQASIALLSRPLPPEVSLPADAQSLFTKLFSDAAENPSPASLKSAYTILNNSPYELYSLLSEESLSKSEDCFDAILRDDRPASQCLKLYCLAISHLLTTAFDQEDLKVLSASSFDTQDLLSSSAGTRPNWKPDTFRKLFSNQKGATTLQLLTFRAYSACRQAEDKLQEENLECLQLVNQLVLAIPRLQRRQYAATNIIKTFIAKILAKVQDSSISFIHRASALYFAGQVVGLDHKQPDIEDSLRVILSAPQFLLQPESLLDTAYLLETFDAILEGDIISQLMSNILNSLGTPDLSYSNFSWAPNNCLGALERLEYLSQTNPAVLEGVAKMLEGGQTEGTLQAIVISLKTPLQQYSNCKPGLCKPMQFEQFASVAKATASLCLKFSFRASPCGNPAVIDMLVEILASSSQIPAACNHRKKRSYANTPSELDNVESRDDTEGSDWRAKTSSYVAKSNQTNTKGLIDMFAEACRDLETRCESIEAPLQLERLLCKDLKTRNDGLHGDIQILQRDKADLNIACNAMKEEANQLVYDLSEVQGTNGDLHHQITQLEEKHSNLREETDRELDLLKGSYNKALLEQHAMVVDQQEQMGRLAVQCKTGDKQLQLAVAESKRLKTELDIALSSSSELQSEFHILKSAVDDERMIAKETREIMQYLARNRSQLEAKLERSKQEMDQQKVAHAQEISKIQGQTAASTKEMAQTYQREIENATSLYRKEVDELSQRFMLTESELHQERERYGANKKQWKHKLDYQQRKTASLTRKLEVQKQQVAEAEAQYGTFRTHIEQMMQATSGGRTGNKTRLLKDTQEVEKSSPPTSQRSENDEAEHTLRLIEDSFGSNSSNTSRSGPTPKRPRSRKSRVLQANALEATSFVPSGRRASLRSSRANMPAPTNARRQPLVAINANRSPIRSTQTSLVWSGQRKRMSDCEESDFDGNDIFTTTQIEHGRRVTRPSRDNVSETEL</sequence>
<dbReference type="AlphaFoldDB" id="A0A9P4QGY1"/>
<feature type="coiled-coil region" evidence="1">
    <location>
        <begin position="763"/>
        <end position="887"/>
    </location>
</feature>
<comment type="caution">
    <text evidence="3">The sequence shown here is derived from an EMBL/GenBank/DDBJ whole genome shotgun (WGS) entry which is preliminary data.</text>
</comment>
<evidence type="ECO:0000256" key="2">
    <source>
        <dbReference type="SAM" id="MobiDB-lite"/>
    </source>
</evidence>
<evidence type="ECO:0000313" key="4">
    <source>
        <dbReference type="Proteomes" id="UP000799441"/>
    </source>
</evidence>
<gene>
    <name evidence="3" type="ORF">K431DRAFT_309822</name>
</gene>
<keyword evidence="1" id="KW-0175">Coiled coil</keyword>
<accession>A0A9P4QGY1</accession>
<feature type="compositionally biased region" description="Basic and acidic residues" evidence="2">
    <location>
        <begin position="913"/>
        <end position="922"/>
    </location>
</feature>
<feature type="compositionally biased region" description="Basic and acidic residues" evidence="2">
    <location>
        <begin position="931"/>
        <end position="944"/>
    </location>
</feature>
<feature type="compositionally biased region" description="Low complexity" evidence="2">
    <location>
        <begin position="985"/>
        <end position="996"/>
    </location>
</feature>
<dbReference type="Proteomes" id="UP000799441">
    <property type="component" value="Unassembled WGS sequence"/>
</dbReference>
<feature type="compositionally biased region" description="Low complexity" evidence="2">
    <location>
        <begin position="946"/>
        <end position="960"/>
    </location>
</feature>
<dbReference type="EMBL" id="MU003770">
    <property type="protein sequence ID" value="KAF2724691.1"/>
    <property type="molecule type" value="Genomic_DNA"/>
</dbReference>
<name>A0A9P4QGY1_9PEZI</name>
<feature type="compositionally biased region" description="Basic and acidic residues" evidence="2">
    <location>
        <begin position="542"/>
        <end position="554"/>
    </location>
</feature>
<feature type="region of interest" description="Disordered" evidence="2">
    <location>
        <begin position="1032"/>
        <end position="1073"/>
    </location>
</feature>
<organism evidence="3 4">
    <name type="scientific">Polychaeton citri CBS 116435</name>
    <dbReference type="NCBI Taxonomy" id="1314669"/>
    <lineage>
        <taxon>Eukaryota</taxon>
        <taxon>Fungi</taxon>
        <taxon>Dikarya</taxon>
        <taxon>Ascomycota</taxon>
        <taxon>Pezizomycotina</taxon>
        <taxon>Dothideomycetes</taxon>
        <taxon>Dothideomycetidae</taxon>
        <taxon>Capnodiales</taxon>
        <taxon>Capnodiaceae</taxon>
        <taxon>Polychaeton</taxon>
    </lineage>
</organism>
<evidence type="ECO:0000313" key="3">
    <source>
        <dbReference type="EMBL" id="KAF2724691.1"/>
    </source>
</evidence>
<protein>
    <submittedName>
        <fullName evidence="3">Uncharacterized protein</fullName>
    </submittedName>
</protein>
<feature type="compositionally biased region" description="Basic and acidic residues" evidence="2">
    <location>
        <begin position="1055"/>
        <end position="1073"/>
    </location>
</feature>
<evidence type="ECO:0000256" key="1">
    <source>
        <dbReference type="SAM" id="Coils"/>
    </source>
</evidence>